<dbReference type="RefSeq" id="WP_111943353.1">
    <property type="nucleotide sequence ID" value="NZ_BAAACJ010000037.1"/>
</dbReference>
<protein>
    <submittedName>
        <fullName evidence="2">Uncharacterized protein</fullName>
    </submittedName>
</protein>
<evidence type="ECO:0000256" key="1">
    <source>
        <dbReference type="SAM" id="Phobius"/>
    </source>
</evidence>
<dbReference type="EMBL" id="JAUSWN010000012">
    <property type="protein sequence ID" value="MDQ0479878.1"/>
    <property type="molecule type" value="Genomic_DNA"/>
</dbReference>
<feature type="transmembrane region" description="Helical" evidence="1">
    <location>
        <begin position="46"/>
        <end position="63"/>
    </location>
</feature>
<gene>
    <name evidence="2" type="ORF">QOZ93_001620</name>
</gene>
<keyword evidence="1" id="KW-0812">Transmembrane</keyword>
<name>A0ABU0JS33_HATLI</name>
<evidence type="ECO:0000313" key="3">
    <source>
        <dbReference type="Proteomes" id="UP001224418"/>
    </source>
</evidence>
<proteinExistence type="predicted"/>
<keyword evidence="1" id="KW-1133">Transmembrane helix</keyword>
<comment type="caution">
    <text evidence="2">The sequence shown here is derived from an EMBL/GenBank/DDBJ whole genome shotgun (WGS) entry which is preliminary data.</text>
</comment>
<sequence>MTKTFFYSYKKDNSKNLKILSIIGLSIFIINLLYIIRSILDFNDKSLKFILVMPAILLGIILIKTISLIKNSKQADLTLEDSKIILNSMFLKKQYSLSLKDIKNIDINIVDEIITLQLSNASHIIKLSSFMKKDRPKIIDTFKQLKSNLA</sequence>
<evidence type="ECO:0000313" key="2">
    <source>
        <dbReference type="EMBL" id="MDQ0479878.1"/>
    </source>
</evidence>
<accession>A0ABU0JS33</accession>
<dbReference type="Proteomes" id="UP001224418">
    <property type="component" value="Unassembled WGS sequence"/>
</dbReference>
<keyword evidence="1" id="KW-0472">Membrane</keyword>
<reference evidence="2 3" key="1">
    <citation type="submission" date="2023-07" db="EMBL/GenBank/DDBJ databases">
        <title>Genomic Encyclopedia of Type Strains, Phase IV (KMG-IV): sequencing the most valuable type-strain genomes for metagenomic binning, comparative biology and taxonomic classification.</title>
        <authorList>
            <person name="Goeker M."/>
        </authorList>
    </citation>
    <scope>NUCLEOTIDE SEQUENCE [LARGE SCALE GENOMIC DNA]</scope>
    <source>
        <strain evidence="2 3">DSM 1400</strain>
    </source>
</reference>
<feature type="transmembrane region" description="Helical" evidence="1">
    <location>
        <begin position="20"/>
        <end position="40"/>
    </location>
</feature>
<organism evidence="2 3">
    <name type="scientific">Hathewaya limosa</name>
    <name type="common">Clostridium limosum</name>
    <dbReference type="NCBI Taxonomy" id="1536"/>
    <lineage>
        <taxon>Bacteria</taxon>
        <taxon>Bacillati</taxon>
        <taxon>Bacillota</taxon>
        <taxon>Clostridia</taxon>
        <taxon>Eubacteriales</taxon>
        <taxon>Clostridiaceae</taxon>
        <taxon>Hathewaya</taxon>
    </lineage>
</organism>
<keyword evidence="3" id="KW-1185">Reference proteome</keyword>